<dbReference type="InterPro" id="IPR008927">
    <property type="entry name" value="6-PGluconate_DH-like_C_sf"/>
</dbReference>
<dbReference type="Pfam" id="PF02558">
    <property type="entry name" value="ApbA"/>
    <property type="match status" value="1"/>
</dbReference>
<dbReference type="Gene3D" id="1.10.1040.10">
    <property type="entry name" value="N-(1-d-carboxylethyl)-l-norvaline Dehydrogenase, domain 2"/>
    <property type="match status" value="1"/>
</dbReference>
<dbReference type="SUPFAM" id="SSF51735">
    <property type="entry name" value="NAD(P)-binding Rossmann-fold domains"/>
    <property type="match status" value="1"/>
</dbReference>
<evidence type="ECO:0000259" key="2">
    <source>
        <dbReference type="Pfam" id="PF02558"/>
    </source>
</evidence>
<keyword evidence="5" id="KW-1185">Reference proteome</keyword>
<name>A0ABU7PJP4_9ACTN</name>
<evidence type="ECO:0000256" key="1">
    <source>
        <dbReference type="SAM" id="MobiDB-lite"/>
    </source>
</evidence>
<dbReference type="Proteomes" id="UP001344658">
    <property type="component" value="Unassembled WGS sequence"/>
</dbReference>
<dbReference type="RefSeq" id="WP_330799747.1">
    <property type="nucleotide sequence ID" value="NZ_JAZEWV010000038.1"/>
</dbReference>
<dbReference type="EMBL" id="JAZEWV010000038">
    <property type="protein sequence ID" value="MEE4546045.1"/>
    <property type="molecule type" value="Genomic_DNA"/>
</dbReference>
<dbReference type="InterPro" id="IPR013328">
    <property type="entry name" value="6PGD_dom2"/>
</dbReference>
<feature type="domain" description="Ketopantoate reductase C-terminal" evidence="3">
    <location>
        <begin position="179"/>
        <end position="300"/>
    </location>
</feature>
<feature type="region of interest" description="Disordered" evidence="1">
    <location>
        <begin position="307"/>
        <end position="360"/>
    </location>
</feature>
<dbReference type="InterPro" id="IPR051402">
    <property type="entry name" value="KPR-Related"/>
</dbReference>
<dbReference type="Gene3D" id="3.40.50.720">
    <property type="entry name" value="NAD(P)-binding Rossmann-like Domain"/>
    <property type="match status" value="1"/>
</dbReference>
<dbReference type="InterPro" id="IPR036291">
    <property type="entry name" value="NAD(P)-bd_dom_sf"/>
</dbReference>
<protein>
    <submittedName>
        <fullName evidence="4">2-dehydropantoate 2-reductase N-terminal domain-containing protein</fullName>
    </submittedName>
</protein>
<reference evidence="4 5" key="1">
    <citation type="submission" date="2023-12" db="EMBL/GenBank/DDBJ databases">
        <title>Streptomyces sp. V4-01.</title>
        <authorList>
            <person name="Somphong A."/>
            <person name="Phongsopitanun W."/>
        </authorList>
    </citation>
    <scope>NUCLEOTIDE SEQUENCE [LARGE SCALE GENOMIC DNA]</scope>
    <source>
        <strain evidence="4 5">V4-01</strain>
    </source>
</reference>
<evidence type="ECO:0000313" key="5">
    <source>
        <dbReference type="Proteomes" id="UP001344658"/>
    </source>
</evidence>
<dbReference type="SUPFAM" id="SSF48179">
    <property type="entry name" value="6-phosphogluconate dehydrogenase C-terminal domain-like"/>
    <property type="match status" value="1"/>
</dbReference>
<dbReference type="Pfam" id="PF08546">
    <property type="entry name" value="ApbA_C"/>
    <property type="match status" value="1"/>
</dbReference>
<dbReference type="PANTHER" id="PTHR21708">
    <property type="entry name" value="PROBABLE 2-DEHYDROPANTOATE 2-REDUCTASE"/>
    <property type="match status" value="1"/>
</dbReference>
<comment type="caution">
    <text evidence="4">The sequence shown here is derived from an EMBL/GenBank/DDBJ whole genome shotgun (WGS) entry which is preliminary data.</text>
</comment>
<feature type="domain" description="Ketopantoate reductase N-terminal" evidence="2">
    <location>
        <begin position="4"/>
        <end position="136"/>
    </location>
</feature>
<accession>A0ABU7PJP4</accession>
<evidence type="ECO:0000313" key="4">
    <source>
        <dbReference type="EMBL" id="MEE4546045.1"/>
    </source>
</evidence>
<evidence type="ECO:0000259" key="3">
    <source>
        <dbReference type="Pfam" id="PF08546"/>
    </source>
</evidence>
<organism evidence="4 5">
    <name type="scientific">Actinacidiphila polyblastidii</name>
    <dbReference type="NCBI Taxonomy" id="3110430"/>
    <lineage>
        <taxon>Bacteria</taxon>
        <taxon>Bacillati</taxon>
        <taxon>Actinomycetota</taxon>
        <taxon>Actinomycetes</taxon>
        <taxon>Kitasatosporales</taxon>
        <taxon>Streptomycetaceae</taxon>
        <taxon>Actinacidiphila</taxon>
    </lineage>
</organism>
<dbReference type="InterPro" id="IPR013752">
    <property type="entry name" value="KPA_reductase"/>
</dbReference>
<dbReference type="PANTHER" id="PTHR21708:SF26">
    <property type="entry name" value="2-DEHYDROPANTOATE 2-REDUCTASE"/>
    <property type="match status" value="1"/>
</dbReference>
<sequence>MRYIVIGAGAIGGAIGGRLHDAGHEVVLVARGAHAKALREHGLRLELPDGDRVLPVPVAEGPDGVTARPDDVLVLAVKTQDTAAALDAWAGHGDHPAVVCAQNAVENERLALRRFRDVYGMCVWLPATYLEPGVVRAPCAPLTGILHLGRVPAGSDATVRRIAADLEASGFAAPVSDQVMAWKYAKLLSNLGNAVEAVCGPATDSGTRGELAARARAEGVAVLDAAGIDHVSAEEQARVRGDRVEVRPVKGETRGGGSSWQSLVRGTGSIESDYFNGEIVLLGRRTGVPTPVNERLQRAANLFARERRRPGDLSEPELAALLGTGPRGRRRLPATSPGASGSRRPRATGPRRGPVHGPTR</sequence>
<proteinExistence type="predicted"/>
<dbReference type="InterPro" id="IPR013332">
    <property type="entry name" value="KPR_N"/>
</dbReference>
<gene>
    <name evidence="4" type="ORF">V2S66_29275</name>
</gene>